<feature type="compositionally biased region" description="Low complexity" evidence="11">
    <location>
        <begin position="11"/>
        <end position="29"/>
    </location>
</feature>
<dbReference type="HOGENOM" id="CLU_011361_2_0_1"/>
<comment type="function">
    <text evidence="10">Acts as component of the peripheral membrane COG complex that is involved in intra-Golgi protein trafficking. COG is located at the cis-Golgi, and regulates tethering of retrograde intra-Golgi vesicles and possibly a number of other membrane trafficking events.</text>
</comment>
<keyword evidence="7 10" id="KW-0472">Membrane</keyword>
<evidence type="ECO:0000256" key="5">
    <source>
        <dbReference type="ARBA" id="ARBA00022927"/>
    </source>
</evidence>
<dbReference type="PANTHER" id="PTHR21506">
    <property type="entry name" value="COMPONENT OF OLIGOMERIC GOLGI COMPLEX 6"/>
    <property type="match status" value="1"/>
</dbReference>
<keyword evidence="6 10" id="KW-0333">Golgi apparatus</keyword>
<feature type="compositionally biased region" description="Acidic residues" evidence="11">
    <location>
        <begin position="84"/>
        <end position="102"/>
    </location>
</feature>
<keyword evidence="5 10" id="KW-0653">Protein transport</keyword>
<evidence type="ECO:0000256" key="10">
    <source>
        <dbReference type="RuleBase" id="RU365075"/>
    </source>
</evidence>
<evidence type="ECO:0000256" key="6">
    <source>
        <dbReference type="ARBA" id="ARBA00023034"/>
    </source>
</evidence>
<evidence type="ECO:0000256" key="9">
    <source>
        <dbReference type="ARBA" id="ARBA00043873"/>
    </source>
</evidence>
<evidence type="ECO:0000259" key="12">
    <source>
        <dbReference type="Pfam" id="PF06419"/>
    </source>
</evidence>
<dbReference type="GO" id="GO:0017119">
    <property type="term" value="C:Golgi transport complex"/>
    <property type="evidence" value="ECO:0007669"/>
    <property type="project" value="UniProtKB-UniRule"/>
</dbReference>
<comment type="function">
    <text evidence="9">Acts as a component of the peripheral membrane COG complex that is involved in intra-Golgi protein trafficking. COG is located at the cis-Golgi, and regulates tethering of retrograde intra-Golgi vesicles and possibly a number of other membrane trafficking events.</text>
</comment>
<keyword evidence="4 10" id="KW-0813">Transport</keyword>
<dbReference type="InParanoid" id="A0A067MD51"/>
<proteinExistence type="inferred from homology"/>
<organism evidence="14 15">
    <name type="scientific">Botryobasidium botryosum (strain FD-172 SS1)</name>
    <dbReference type="NCBI Taxonomy" id="930990"/>
    <lineage>
        <taxon>Eukaryota</taxon>
        <taxon>Fungi</taxon>
        <taxon>Dikarya</taxon>
        <taxon>Basidiomycota</taxon>
        <taxon>Agaricomycotina</taxon>
        <taxon>Agaricomycetes</taxon>
        <taxon>Cantharellales</taxon>
        <taxon>Botryobasidiaceae</taxon>
        <taxon>Botryobasidium</taxon>
    </lineage>
</organism>
<accession>A0A067MD51</accession>
<evidence type="ECO:0000256" key="7">
    <source>
        <dbReference type="ARBA" id="ARBA00023136"/>
    </source>
</evidence>
<evidence type="ECO:0000259" key="13">
    <source>
        <dbReference type="Pfam" id="PF20653"/>
    </source>
</evidence>
<dbReference type="OrthoDB" id="272987at2759"/>
<name>A0A067MD51_BOTB1</name>
<evidence type="ECO:0000256" key="1">
    <source>
        <dbReference type="ARBA" id="ARBA00004395"/>
    </source>
</evidence>
<dbReference type="SMART" id="SM01087">
    <property type="entry name" value="COG6"/>
    <property type="match status" value="1"/>
</dbReference>
<dbReference type="InterPro" id="IPR048369">
    <property type="entry name" value="COG6_C"/>
</dbReference>
<gene>
    <name evidence="14" type="ORF">BOTBODRAFT_111408</name>
</gene>
<dbReference type="InterPro" id="IPR048368">
    <property type="entry name" value="COG6_N"/>
</dbReference>
<feature type="domain" description="Conserved Oligomeric Golgi complex subunit 6 C-terminal" evidence="13">
    <location>
        <begin position="260"/>
        <end position="712"/>
    </location>
</feature>
<dbReference type="InterPro" id="IPR010490">
    <property type="entry name" value="COG6"/>
</dbReference>
<dbReference type="STRING" id="930990.A0A067MD51"/>
<protein>
    <recommendedName>
        <fullName evidence="3 10">Conserved oligomeric Golgi complex subunit 6</fullName>
        <shortName evidence="10">COG complex subunit 6</shortName>
    </recommendedName>
    <alternativeName>
        <fullName evidence="8 10">Component of oligomeric Golgi complex 6</fullName>
    </alternativeName>
</protein>
<feature type="region of interest" description="Disordered" evidence="11">
    <location>
        <begin position="1"/>
        <end position="38"/>
    </location>
</feature>
<dbReference type="AlphaFoldDB" id="A0A067MD51"/>
<feature type="compositionally biased region" description="Polar residues" evidence="11">
    <location>
        <begin position="1"/>
        <end position="10"/>
    </location>
</feature>
<evidence type="ECO:0000256" key="3">
    <source>
        <dbReference type="ARBA" id="ARBA00020973"/>
    </source>
</evidence>
<dbReference type="EMBL" id="KL198043">
    <property type="protein sequence ID" value="KDQ13474.1"/>
    <property type="molecule type" value="Genomic_DNA"/>
</dbReference>
<evidence type="ECO:0000256" key="4">
    <source>
        <dbReference type="ARBA" id="ARBA00022448"/>
    </source>
</evidence>
<dbReference type="GO" id="GO:0015031">
    <property type="term" value="P:protein transport"/>
    <property type="evidence" value="ECO:0007669"/>
    <property type="project" value="UniProtKB-KW"/>
</dbReference>
<evidence type="ECO:0000256" key="2">
    <source>
        <dbReference type="ARBA" id="ARBA00011023"/>
    </source>
</evidence>
<dbReference type="Pfam" id="PF06419">
    <property type="entry name" value="COG6_N"/>
    <property type="match status" value="1"/>
</dbReference>
<comment type="similarity">
    <text evidence="2 10">Belongs to the COG6 family.</text>
</comment>
<dbReference type="PANTHER" id="PTHR21506:SF0">
    <property type="entry name" value="CONSERVED OLIGOMERIC GOLGI COMPLEX SUBUNIT 6"/>
    <property type="match status" value="1"/>
</dbReference>
<reference evidence="15" key="1">
    <citation type="journal article" date="2014" name="Proc. Natl. Acad. Sci. U.S.A.">
        <title>Extensive sampling of basidiomycete genomes demonstrates inadequacy of the white-rot/brown-rot paradigm for wood decay fungi.</title>
        <authorList>
            <person name="Riley R."/>
            <person name="Salamov A.A."/>
            <person name="Brown D.W."/>
            <person name="Nagy L.G."/>
            <person name="Floudas D."/>
            <person name="Held B.W."/>
            <person name="Levasseur A."/>
            <person name="Lombard V."/>
            <person name="Morin E."/>
            <person name="Otillar R."/>
            <person name="Lindquist E.A."/>
            <person name="Sun H."/>
            <person name="LaButti K.M."/>
            <person name="Schmutz J."/>
            <person name="Jabbour D."/>
            <person name="Luo H."/>
            <person name="Baker S.E."/>
            <person name="Pisabarro A.G."/>
            <person name="Walton J.D."/>
            <person name="Blanchette R.A."/>
            <person name="Henrissat B."/>
            <person name="Martin F."/>
            <person name="Cullen D."/>
            <person name="Hibbett D.S."/>
            <person name="Grigoriev I.V."/>
        </authorList>
    </citation>
    <scope>NUCLEOTIDE SEQUENCE [LARGE SCALE GENOMIC DNA]</scope>
    <source>
        <strain evidence="15">FD-172 SS1</strain>
    </source>
</reference>
<keyword evidence="15" id="KW-1185">Reference proteome</keyword>
<dbReference type="GO" id="GO:0000139">
    <property type="term" value="C:Golgi membrane"/>
    <property type="evidence" value="ECO:0007669"/>
    <property type="project" value="UniProtKB-SubCell"/>
</dbReference>
<feature type="domain" description="Conserved oligomeric complex COG6 N-terminal" evidence="12">
    <location>
        <begin position="121"/>
        <end position="225"/>
    </location>
</feature>
<sequence length="744" mass="82335">MQSSLSKSTVSALPLPSPSSSSISLASPLQRGAALPSSSARNPISLRLYKVLGTNFQDPTTREALETLSSFYAPEIATPGQTEVGDEDEDEGSDEEDGDEGSDAQPIPMPRNEKIDGDIAEKARKLFRKNVEGRLLEGSYKFLQAFKEVDEQKLDVLQVHVKDMQGRCDEAQVKLQATNEGCKYLLERAGSLQMQRQNTIARQSIISAFLSRFTLTEAETEALTSRDVPVGRRVFDAMDKTARIREDCQVLLSGDGGDDQAGLDIMSMTAERLEQGYQKLFRWCSFEFRQLARDAHLDVAPVMSEAVRRLRQRPDLLAEALKILSSVRQATLLSLFLEALTRGGPGGLPRPIELHAHDPMRYVGDMLAWVHQAMAGEREFLDGLFGVKDGRMVGSIREYKGGEVQEYIRALMDEDLEKLCMPLKVRVQQTIKSQEGSITSYKIANLLQFYKVTVQGTVGADAILSQTLQEATEIAYQVFFDTIEAQGRSLLRFLHPPEADLSPPLALRDTSQVLRDIMSVYDSSLLEAPAQDQMQAQILDAIVDPALEMCKRMFAMRRDGTKWDRAVFLINCTVFLQTVLQPYEFTKTHVASLEEEVNESVQILVDEHYALLLQESGLAPIIESINTKPADRPLSHIASADSSSVTSALSNFDAFLSTLDVISSPRLTLLSVPRLVTKVHRAALARIGRAYGTVCEAVKKAENRYEFASTLLGSRRPFGQMSVLWQVLGVDEGGIDGVADSVSV</sequence>
<evidence type="ECO:0000313" key="14">
    <source>
        <dbReference type="EMBL" id="KDQ13474.1"/>
    </source>
</evidence>
<comment type="subunit">
    <text evidence="10">Component of the conserved oligomeric Golgi complex.</text>
</comment>
<comment type="subcellular location">
    <subcellularLocation>
        <location evidence="1 10">Golgi apparatus membrane</location>
        <topology evidence="1 10">Peripheral membrane protein</topology>
    </subcellularLocation>
</comment>
<dbReference type="Proteomes" id="UP000027195">
    <property type="component" value="Unassembled WGS sequence"/>
</dbReference>
<evidence type="ECO:0000256" key="11">
    <source>
        <dbReference type="SAM" id="MobiDB-lite"/>
    </source>
</evidence>
<feature type="region of interest" description="Disordered" evidence="11">
    <location>
        <begin position="70"/>
        <end position="118"/>
    </location>
</feature>
<dbReference type="GO" id="GO:0006891">
    <property type="term" value="P:intra-Golgi vesicle-mediated transport"/>
    <property type="evidence" value="ECO:0007669"/>
    <property type="project" value="UniProtKB-UniRule"/>
</dbReference>
<evidence type="ECO:0000256" key="8">
    <source>
        <dbReference type="ARBA" id="ARBA00031348"/>
    </source>
</evidence>
<dbReference type="FunCoup" id="A0A067MD51">
    <property type="interactions" value="274"/>
</dbReference>
<dbReference type="Pfam" id="PF20653">
    <property type="entry name" value="COG6_C"/>
    <property type="match status" value="1"/>
</dbReference>
<evidence type="ECO:0000313" key="15">
    <source>
        <dbReference type="Proteomes" id="UP000027195"/>
    </source>
</evidence>